<dbReference type="InterPro" id="IPR001173">
    <property type="entry name" value="Glyco_trans_2-like"/>
</dbReference>
<keyword evidence="2" id="KW-0328">Glycosyltransferase</keyword>
<gene>
    <name evidence="2" type="ORF">ACFQ4L_08610</name>
</gene>
<protein>
    <submittedName>
        <fullName evidence="2">Glycosyltransferase</fullName>
        <ecNumber evidence="2">2.4.-.-</ecNumber>
    </submittedName>
</protein>
<dbReference type="Proteomes" id="UP001597244">
    <property type="component" value="Unassembled WGS sequence"/>
</dbReference>
<keyword evidence="2" id="KW-0808">Transferase</keyword>
<proteinExistence type="predicted"/>
<sequence length="273" mass="31651">MKFIIVAVLYNKKITDLPYYSLFDQLFQRDISIICYDNSPFAQSVSIVESHFHYYHDEKNSGIAAAYNYALKMANKNHVAALLLLDHDTQLTLELVDMYLATVLDDKLVAAVPRVVSNGEQISPVDASQYINHSSKAIDPGIYSNPLMAINSGSLISVAFLNELGGFNQSFPLDFLDHWLFYEISQHGKKVLILDTSLDHDLSVQNYQNVSHTRYNSIIDSETKYYSNYRTDLLQAHKIQLLKRTMKQFVKESDRFFWKRTIREFKKIWRLKM</sequence>
<feature type="domain" description="Glycosyltransferase 2-like" evidence="1">
    <location>
        <begin position="21"/>
        <end position="161"/>
    </location>
</feature>
<dbReference type="SUPFAM" id="SSF53448">
    <property type="entry name" value="Nucleotide-diphospho-sugar transferases"/>
    <property type="match status" value="1"/>
</dbReference>
<dbReference type="Pfam" id="PF00535">
    <property type="entry name" value="Glycos_transf_2"/>
    <property type="match status" value="1"/>
</dbReference>
<dbReference type="GO" id="GO:0016757">
    <property type="term" value="F:glycosyltransferase activity"/>
    <property type="evidence" value="ECO:0007669"/>
    <property type="project" value="UniProtKB-KW"/>
</dbReference>
<dbReference type="RefSeq" id="WP_125578138.1">
    <property type="nucleotide sequence ID" value="NZ_JBHTOF010000096.1"/>
</dbReference>
<evidence type="ECO:0000259" key="1">
    <source>
        <dbReference type="Pfam" id="PF00535"/>
    </source>
</evidence>
<name>A0ABW4DT07_9LACO</name>
<dbReference type="Gene3D" id="3.90.550.10">
    <property type="entry name" value="Spore Coat Polysaccharide Biosynthesis Protein SpsA, Chain A"/>
    <property type="match status" value="1"/>
</dbReference>
<evidence type="ECO:0000313" key="2">
    <source>
        <dbReference type="EMBL" id="MFD1466120.1"/>
    </source>
</evidence>
<dbReference type="EMBL" id="JBHTOF010000096">
    <property type="protein sequence ID" value="MFD1466120.1"/>
    <property type="molecule type" value="Genomic_DNA"/>
</dbReference>
<reference evidence="3" key="1">
    <citation type="journal article" date="2019" name="Int. J. Syst. Evol. Microbiol.">
        <title>The Global Catalogue of Microorganisms (GCM) 10K type strain sequencing project: providing services to taxonomists for standard genome sequencing and annotation.</title>
        <authorList>
            <consortium name="The Broad Institute Genomics Platform"/>
            <consortium name="The Broad Institute Genome Sequencing Center for Infectious Disease"/>
            <person name="Wu L."/>
            <person name="Ma J."/>
        </authorList>
    </citation>
    <scope>NUCLEOTIDE SEQUENCE [LARGE SCALE GENOMIC DNA]</scope>
    <source>
        <strain evidence="3">CCM 8951</strain>
    </source>
</reference>
<organism evidence="2 3">
    <name type="scientific">Lapidilactobacillus mulanensis</name>
    <dbReference type="NCBI Taxonomy" id="2485999"/>
    <lineage>
        <taxon>Bacteria</taxon>
        <taxon>Bacillati</taxon>
        <taxon>Bacillota</taxon>
        <taxon>Bacilli</taxon>
        <taxon>Lactobacillales</taxon>
        <taxon>Lactobacillaceae</taxon>
        <taxon>Lapidilactobacillus</taxon>
    </lineage>
</organism>
<comment type="caution">
    <text evidence="2">The sequence shown here is derived from an EMBL/GenBank/DDBJ whole genome shotgun (WGS) entry which is preliminary data.</text>
</comment>
<dbReference type="EC" id="2.4.-.-" evidence="2"/>
<dbReference type="InterPro" id="IPR029044">
    <property type="entry name" value="Nucleotide-diphossugar_trans"/>
</dbReference>
<evidence type="ECO:0000313" key="3">
    <source>
        <dbReference type="Proteomes" id="UP001597244"/>
    </source>
</evidence>
<keyword evidence="3" id="KW-1185">Reference proteome</keyword>
<accession>A0ABW4DT07</accession>